<evidence type="ECO:0000256" key="1">
    <source>
        <dbReference type="SAM" id="MobiDB-lite"/>
    </source>
</evidence>
<dbReference type="Proteomes" id="UP000324222">
    <property type="component" value="Unassembled WGS sequence"/>
</dbReference>
<feature type="compositionally biased region" description="Basic and acidic residues" evidence="1">
    <location>
        <begin position="1"/>
        <end position="12"/>
    </location>
</feature>
<accession>A0A5B7IFR5</accession>
<gene>
    <name evidence="2" type="ORF">E2C01_075409</name>
</gene>
<feature type="region of interest" description="Disordered" evidence="1">
    <location>
        <begin position="1"/>
        <end position="98"/>
    </location>
</feature>
<keyword evidence="3" id="KW-1185">Reference proteome</keyword>
<reference evidence="2 3" key="1">
    <citation type="submission" date="2019-05" db="EMBL/GenBank/DDBJ databases">
        <title>Another draft genome of Portunus trituberculatus and its Hox gene families provides insights of decapod evolution.</title>
        <authorList>
            <person name="Jeong J.-H."/>
            <person name="Song I."/>
            <person name="Kim S."/>
            <person name="Choi T."/>
            <person name="Kim D."/>
            <person name="Ryu S."/>
            <person name="Kim W."/>
        </authorList>
    </citation>
    <scope>NUCLEOTIDE SEQUENCE [LARGE SCALE GENOMIC DNA]</scope>
    <source>
        <tissue evidence="2">Muscle</tissue>
    </source>
</reference>
<evidence type="ECO:0000313" key="2">
    <source>
        <dbReference type="EMBL" id="MPC80816.1"/>
    </source>
</evidence>
<sequence>MRRHAAGKERGLNQRGVPIPPGNTRGKGKCWSSPPQRARVGKARRRRYPEAYRPKPTKRVQVTTSRPPGGAGTLRRPTVNTHSRTFTASENSHSPGRGKGVGVPFCLFHYLSRGTHGLRILAVILVDVEYLTFMLAPAKPPSRGPRGPTRRIVRGDLAQPPGLHCVATWPPLPHRLLKSRLMSTLQFITPRPAATRLTRSCRKRDATLSLMGRCKWFTMHGDLKRTLNLLPHFTSKVVVVVVVVKVVVVWHLEGC</sequence>
<dbReference type="AlphaFoldDB" id="A0A5B7IFR5"/>
<name>A0A5B7IFR5_PORTR</name>
<feature type="compositionally biased region" description="Polar residues" evidence="1">
    <location>
        <begin position="78"/>
        <end position="94"/>
    </location>
</feature>
<dbReference type="EMBL" id="VSRR010055076">
    <property type="protein sequence ID" value="MPC80816.1"/>
    <property type="molecule type" value="Genomic_DNA"/>
</dbReference>
<protein>
    <submittedName>
        <fullName evidence="2">Uncharacterized protein</fullName>
    </submittedName>
</protein>
<proteinExistence type="predicted"/>
<organism evidence="2 3">
    <name type="scientific">Portunus trituberculatus</name>
    <name type="common">Swimming crab</name>
    <name type="synonym">Neptunus trituberculatus</name>
    <dbReference type="NCBI Taxonomy" id="210409"/>
    <lineage>
        <taxon>Eukaryota</taxon>
        <taxon>Metazoa</taxon>
        <taxon>Ecdysozoa</taxon>
        <taxon>Arthropoda</taxon>
        <taxon>Crustacea</taxon>
        <taxon>Multicrustacea</taxon>
        <taxon>Malacostraca</taxon>
        <taxon>Eumalacostraca</taxon>
        <taxon>Eucarida</taxon>
        <taxon>Decapoda</taxon>
        <taxon>Pleocyemata</taxon>
        <taxon>Brachyura</taxon>
        <taxon>Eubrachyura</taxon>
        <taxon>Portunoidea</taxon>
        <taxon>Portunidae</taxon>
        <taxon>Portuninae</taxon>
        <taxon>Portunus</taxon>
    </lineage>
</organism>
<comment type="caution">
    <text evidence="2">The sequence shown here is derived from an EMBL/GenBank/DDBJ whole genome shotgun (WGS) entry which is preliminary data.</text>
</comment>
<evidence type="ECO:0000313" key="3">
    <source>
        <dbReference type="Proteomes" id="UP000324222"/>
    </source>
</evidence>